<feature type="domain" description="PDZ" evidence="2">
    <location>
        <begin position="583"/>
        <end position="658"/>
    </location>
</feature>
<dbReference type="SUPFAM" id="SSF50978">
    <property type="entry name" value="WD40 repeat-like"/>
    <property type="match status" value="1"/>
</dbReference>
<evidence type="ECO:0000313" key="4">
    <source>
        <dbReference type="Proteomes" id="UP000030665"/>
    </source>
</evidence>
<dbReference type="GO" id="GO:0042073">
    <property type="term" value="P:intraciliary transport"/>
    <property type="evidence" value="ECO:0007669"/>
    <property type="project" value="InterPro"/>
</dbReference>
<dbReference type="SMART" id="SM00228">
    <property type="entry name" value="PDZ"/>
    <property type="match status" value="1"/>
</dbReference>
<reference evidence="3" key="2">
    <citation type="submission" date="2014-03" db="EMBL/GenBank/DDBJ databases">
        <title>The whipworm genome and dual-species transcriptomics of an intimate host-pathogen interaction.</title>
        <authorList>
            <person name="Foth B.J."/>
            <person name="Tsai I.J."/>
            <person name="Reid A.J."/>
            <person name="Bancroft A.J."/>
            <person name="Nichol S."/>
            <person name="Tracey A."/>
            <person name="Holroyd N."/>
            <person name="Cotton J.A."/>
            <person name="Stanley E.J."/>
            <person name="Zarowiecki M."/>
            <person name="Liu J.Z."/>
            <person name="Huckvale T."/>
            <person name="Cooper P.J."/>
            <person name="Grencis R.K."/>
            <person name="Berriman M."/>
        </authorList>
    </citation>
    <scope>NUCLEOTIDE SEQUENCE [LARGE SCALE GENOMIC DNA]</scope>
</reference>
<dbReference type="PROSITE" id="PS50106">
    <property type="entry name" value="PDZ"/>
    <property type="match status" value="1"/>
</dbReference>
<name>A0A077Z3E2_TRITR</name>
<dbReference type="OrthoDB" id="2162425at2759"/>
<dbReference type="PANTHER" id="PTHR16022">
    <property type="entry name" value="WD REPEAT DOMAIN 60"/>
    <property type="match status" value="1"/>
</dbReference>
<dbReference type="GO" id="GO:0005868">
    <property type="term" value="C:cytoplasmic dynein complex"/>
    <property type="evidence" value="ECO:0007669"/>
    <property type="project" value="InterPro"/>
</dbReference>
<organism evidence="3 4">
    <name type="scientific">Trichuris trichiura</name>
    <name type="common">Whipworm</name>
    <name type="synonym">Trichocephalus trichiurus</name>
    <dbReference type="NCBI Taxonomy" id="36087"/>
    <lineage>
        <taxon>Eukaryota</taxon>
        <taxon>Metazoa</taxon>
        <taxon>Ecdysozoa</taxon>
        <taxon>Nematoda</taxon>
        <taxon>Enoplea</taxon>
        <taxon>Dorylaimia</taxon>
        <taxon>Trichinellida</taxon>
        <taxon>Trichuridae</taxon>
        <taxon>Trichuris</taxon>
    </lineage>
</organism>
<dbReference type="GO" id="GO:0045503">
    <property type="term" value="F:dynein light chain binding"/>
    <property type="evidence" value="ECO:0007669"/>
    <property type="project" value="InterPro"/>
</dbReference>
<accession>A0A077Z3E2</accession>
<evidence type="ECO:0000259" key="2">
    <source>
        <dbReference type="PROSITE" id="PS50106"/>
    </source>
</evidence>
<dbReference type="InterPro" id="IPR001478">
    <property type="entry name" value="PDZ"/>
</dbReference>
<protein>
    <recommendedName>
        <fullName evidence="2">PDZ domain-containing protein</fullName>
    </recommendedName>
</protein>
<dbReference type="EMBL" id="HG805845">
    <property type="protein sequence ID" value="CDW53235.1"/>
    <property type="molecule type" value="Genomic_DNA"/>
</dbReference>
<dbReference type="GO" id="GO:0005929">
    <property type="term" value="C:cilium"/>
    <property type="evidence" value="ECO:0007669"/>
    <property type="project" value="GOC"/>
</dbReference>
<sequence length="678" mass="76935">MGRRIPRGSHRPKNHEKIKTEKGEIITPHDKKTNAARQSLSAAYINPTLFRNVQKIKVDAPKNAKKIEDKNCTRAKPSVPAVIVPTTIREDDYSAETFEDDFEEYEEDDAEVSPPKNEHQELAVHTDSAQVEYKRFTADDSPKDQNQSHTLEKAIEMPSTAEELPTIDFSKTAYNEDHWLAMQLLEERSIALRSYVQLDCETYNLCSIPPNEEESTFWYYSRAAGVEHKCLQTGDDNVDKDTETASPFMEGKQTQHPMVRNFACTGDSESSGQISAFNGMEQREQCKKFVSHASALLMRLIRSQRSKFVPKLGHSTQPFSKGSASLSLGLLGKRCRVACTSMSSFAGKFKCIVGYQIEESALDSFERMGMLSIWGFKELDKPQKLLLCEAEPTCCLLYEECAWTIAASGMDDGTVALWDLGEPDCWHRTIPWKESDVTVRRPTYDTAFFCGDDKDMCSKVVDILILNVQKNPTGESDALQLASLFENGQIIIWSVVKAIPAGRPLEKDGLLKPNGRVKMSKTMDYFLVGDRIILLNKKPVKSKRDCIYLLEHSQKAIDVTVERFLEVDSGATFNKRKVLLNFKIRTEFETRPFGLGVKTKKGRVVVTSIRENSVSADYFRIDDTIMMINNVQIDSKEKCRELIQQQKGIIDIVIEREEETRIEPDSYGEVRFLLRILD</sequence>
<keyword evidence="4" id="KW-1185">Reference proteome</keyword>
<dbReference type="PANTHER" id="PTHR16022:SF0">
    <property type="entry name" value="CYTOPLASMIC DYNEIN 2 INTERMEDIATE CHAIN 1"/>
    <property type="match status" value="1"/>
</dbReference>
<gene>
    <name evidence="3" type="ORF">TTRE_0000149901</name>
</gene>
<feature type="compositionally biased region" description="Basic residues" evidence="1">
    <location>
        <begin position="1"/>
        <end position="14"/>
    </location>
</feature>
<evidence type="ECO:0000313" key="3">
    <source>
        <dbReference type="EMBL" id="CDW53235.1"/>
    </source>
</evidence>
<proteinExistence type="predicted"/>
<evidence type="ECO:0000256" key="1">
    <source>
        <dbReference type="SAM" id="MobiDB-lite"/>
    </source>
</evidence>
<dbReference type="AlphaFoldDB" id="A0A077Z3E2"/>
<dbReference type="SUPFAM" id="SSF50156">
    <property type="entry name" value="PDZ domain-like"/>
    <property type="match status" value="1"/>
</dbReference>
<dbReference type="InterPro" id="IPR036034">
    <property type="entry name" value="PDZ_sf"/>
</dbReference>
<feature type="compositionally biased region" description="Basic and acidic residues" evidence="1">
    <location>
        <begin position="15"/>
        <end position="33"/>
    </location>
</feature>
<dbReference type="GO" id="GO:0045504">
    <property type="term" value="F:dynein heavy chain binding"/>
    <property type="evidence" value="ECO:0007669"/>
    <property type="project" value="InterPro"/>
</dbReference>
<reference evidence="3" key="1">
    <citation type="submission" date="2014-01" db="EMBL/GenBank/DDBJ databases">
        <authorList>
            <person name="Aslett M."/>
        </authorList>
    </citation>
    <scope>NUCLEOTIDE SEQUENCE</scope>
</reference>
<dbReference type="Proteomes" id="UP000030665">
    <property type="component" value="Unassembled WGS sequence"/>
</dbReference>
<feature type="region of interest" description="Disordered" evidence="1">
    <location>
        <begin position="1"/>
        <end position="34"/>
    </location>
</feature>
<dbReference type="InterPro" id="IPR042505">
    <property type="entry name" value="DYNC2I1"/>
</dbReference>
<dbReference type="STRING" id="36087.A0A077Z3E2"/>
<dbReference type="InterPro" id="IPR036322">
    <property type="entry name" value="WD40_repeat_dom_sf"/>
</dbReference>